<proteinExistence type="inferred from homology"/>
<dbReference type="InterPro" id="IPR005024">
    <property type="entry name" value="Snf7_fam"/>
</dbReference>
<dbReference type="PANTHER" id="PTHR22761">
    <property type="entry name" value="CHARGED MULTIVESICULAR BODY PROTEIN"/>
    <property type="match status" value="1"/>
</dbReference>
<evidence type="ECO:0000256" key="3">
    <source>
        <dbReference type="ARBA" id="ARBA00022448"/>
    </source>
</evidence>
<dbReference type="AlphaFoldDB" id="A0A2P6NIL3"/>
<dbReference type="GO" id="GO:0005771">
    <property type="term" value="C:multivesicular body"/>
    <property type="evidence" value="ECO:0007669"/>
    <property type="project" value="TreeGrafter"/>
</dbReference>
<dbReference type="STRING" id="1890364.A0A2P6NIL3"/>
<keyword evidence="9" id="KW-1185">Reference proteome</keyword>
<reference evidence="8 9" key="1">
    <citation type="journal article" date="2018" name="Genome Biol. Evol.">
        <title>Multiple Roots of Fruiting Body Formation in Amoebozoa.</title>
        <authorList>
            <person name="Hillmann F."/>
            <person name="Forbes G."/>
            <person name="Novohradska S."/>
            <person name="Ferling I."/>
            <person name="Riege K."/>
            <person name="Groth M."/>
            <person name="Westermann M."/>
            <person name="Marz M."/>
            <person name="Spaller T."/>
            <person name="Winckler T."/>
            <person name="Schaap P."/>
            <person name="Glockner G."/>
        </authorList>
    </citation>
    <scope>NUCLEOTIDE SEQUENCE [LARGE SCALE GENOMIC DNA]</scope>
    <source>
        <strain evidence="8 9">Jena</strain>
    </source>
</reference>
<protein>
    <submittedName>
        <fullName evidence="8">Charged multivesicular body protein 6-B</fullName>
    </submittedName>
</protein>
<keyword evidence="5" id="KW-0653">Protein transport</keyword>
<dbReference type="PANTHER" id="PTHR22761:SF5">
    <property type="entry name" value="CHARGED MULTIVESICULAR BODY PROTEIN 6"/>
    <property type="match status" value="1"/>
</dbReference>
<sequence length="200" mass="22493">MGGLFSRSKDAPKKVTAHDRAVLDLKVQRDKLKQYKKKCEGMAERETKVAKELLAAGKKKEALLALKKKKYQLSLLEKTEGQLSNVGEMIDSIEFAQIEVKVFEGLKEGTKVLKELNDQMKIEDVEKLMEEAAEANETRQRIEEALSGKLTEDDEEEVLAELAKLEEEELNLPSVPNTDIGTTTPPRKEPDQAQRTQLAV</sequence>
<dbReference type="GO" id="GO:0006900">
    <property type="term" value="P:vesicle budding from membrane"/>
    <property type="evidence" value="ECO:0007669"/>
    <property type="project" value="TreeGrafter"/>
</dbReference>
<dbReference type="InParanoid" id="A0A2P6NIL3"/>
<dbReference type="Gene3D" id="1.10.287.1060">
    <property type="entry name" value="ESAT-6-like"/>
    <property type="match status" value="1"/>
</dbReference>
<evidence type="ECO:0000256" key="4">
    <source>
        <dbReference type="ARBA" id="ARBA00022753"/>
    </source>
</evidence>
<keyword evidence="6" id="KW-0472">Membrane</keyword>
<feature type="region of interest" description="Disordered" evidence="7">
    <location>
        <begin position="166"/>
        <end position="200"/>
    </location>
</feature>
<accession>A0A2P6NIL3</accession>
<comment type="caution">
    <text evidence="8">The sequence shown here is derived from an EMBL/GenBank/DDBJ whole genome shotgun (WGS) entry which is preliminary data.</text>
</comment>
<dbReference type="Proteomes" id="UP000241769">
    <property type="component" value="Unassembled WGS sequence"/>
</dbReference>
<evidence type="ECO:0000313" key="8">
    <source>
        <dbReference type="EMBL" id="PRP83784.1"/>
    </source>
</evidence>
<feature type="compositionally biased region" description="Polar residues" evidence="7">
    <location>
        <begin position="174"/>
        <end position="185"/>
    </location>
</feature>
<organism evidence="8 9">
    <name type="scientific">Planoprotostelium fungivorum</name>
    <dbReference type="NCBI Taxonomy" id="1890364"/>
    <lineage>
        <taxon>Eukaryota</taxon>
        <taxon>Amoebozoa</taxon>
        <taxon>Evosea</taxon>
        <taxon>Variosea</taxon>
        <taxon>Cavosteliida</taxon>
        <taxon>Cavosteliaceae</taxon>
        <taxon>Planoprotostelium</taxon>
    </lineage>
</organism>
<dbReference type="GO" id="GO:0015031">
    <property type="term" value="P:protein transport"/>
    <property type="evidence" value="ECO:0007669"/>
    <property type="project" value="UniProtKB-KW"/>
</dbReference>
<evidence type="ECO:0000313" key="9">
    <source>
        <dbReference type="Proteomes" id="UP000241769"/>
    </source>
</evidence>
<evidence type="ECO:0000256" key="7">
    <source>
        <dbReference type="SAM" id="MobiDB-lite"/>
    </source>
</evidence>
<dbReference type="FunCoup" id="A0A2P6NIL3">
    <property type="interactions" value="506"/>
</dbReference>
<dbReference type="GO" id="GO:0032511">
    <property type="term" value="P:late endosome to vacuole transport via multivesicular body sorting pathway"/>
    <property type="evidence" value="ECO:0007669"/>
    <property type="project" value="TreeGrafter"/>
</dbReference>
<dbReference type="EMBL" id="MDYQ01000076">
    <property type="protein sequence ID" value="PRP83784.1"/>
    <property type="molecule type" value="Genomic_DNA"/>
</dbReference>
<evidence type="ECO:0000256" key="1">
    <source>
        <dbReference type="ARBA" id="ARBA00004608"/>
    </source>
</evidence>
<evidence type="ECO:0000256" key="2">
    <source>
        <dbReference type="ARBA" id="ARBA00006190"/>
    </source>
</evidence>
<comment type="subcellular location">
    <subcellularLocation>
        <location evidence="1">Endosome membrane</location>
    </subcellularLocation>
</comment>
<evidence type="ECO:0000256" key="5">
    <source>
        <dbReference type="ARBA" id="ARBA00022927"/>
    </source>
</evidence>
<name>A0A2P6NIL3_9EUKA</name>
<keyword evidence="3" id="KW-0813">Transport</keyword>
<dbReference type="OrthoDB" id="441172at2759"/>
<comment type="similarity">
    <text evidence="2">Belongs to the SNF7 family.</text>
</comment>
<dbReference type="GO" id="GO:0000815">
    <property type="term" value="C:ESCRT III complex"/>
    <property type="evidence" value="ECO:0007669"/>
    <property type="project" value="TreeGrafter"/>
</dbReference>
<keyword evidence="4" id="KW-0967">Endosome</keyword>
<evidence type="ECO:0000256" key="6">
    <source>
        <dbReference type="ARBA" id="ARBA00023136"/>
    </source>
</evidence>
<dbReference type="Pfam" id="PF03357">
    <property type="entry name" value="Snf7"/>
    <property type="match status" value="1"/>
</dbReference>
<gene>
    <name evidence="8" type="ORF">PROFUN_08982</name>
</gene>